<protein>
    <recommendedName>
        <fullName evidence="4">RRM domain-containing protein</fullName>
    </recommendedName>
</protein>
<dbReference type="SUPFAM" id="SSF54928">
    <property type="entry name" value="RNA-binding domain, RBD"/>
    <property type="match status" value="3"/>
</dbReference>
<gene>
    <name evidence="5" type="ORF">BaRGS_00027636</name>
</gene>
<dbReference type="PANTHER" id="PTHR23003">
    <property type="entry name" value="RNA RECOGNITION MOTIF RRM DOMAIN CONTAINING PROTEIN"/>
    <property type="match status" value="1"/>
</dbReference>
<dbReference type="EMBL" id="JACVVK020000267">
    <property type="protein sequence ID" value="KAK7481096.1"/>
    <property type="molecule type" value="Genomic_DNA"/>
</dbReference>
<evidence type="ECO:0000259" key="4">
    <source>
        <dbReference type="PROSITE" id="PS50102"/>
    </source>
</evidence>
<dbReference type="Gene3D" id="3.30.70.330">
    <property type="match status" value="3"/>
</dbReference>
<dbReference type="InterPro" id="IPR035979">
    <property type="entry name" value="RBD_domain_sf"/>
</dbReference>
<feature type="domain" description="RRM" evidence="4">
    <location>
        <begin position="393"/>
        <end position="469"/>
    </location>
</feature>
<evidence type="ECO:0000313" key="5">
    <source>
        <dbReference type="EMBL" id="KAK7481096.1"/>
    </source>
</evidence>
<dbReference type="PANTHER" id="PTHR23003:SF3">
    <property type="entry name" value="FI21236P1-RELATED"/>
    <property type="match status" value="1"/>
</dbReference>
<comment type="caution">
    <text evidence="5">The sequence shown here is derived from an EMBL/GenBank/DDBJ whole genome shotgun (WGS) entry which is preliminary data.</text>
</comment>
<proteinExistence type="predicted"/>
<dbReference type="FunFam" id="3.30.70.330:FF:000034">
    <property type="entry name" value="heterogeneous nuclear ribonucleoprotein M isoform X1"/>
    <property type="match status" value="1"/>
</dbReference>
<feature type="domain" description="RRM" evidence="4">
    <location>
        <begin position="35"/>
        <end position="113"/>
    </location>
</feature>
<dbReference type="PROSITE" id="PS50102">
    <property type="entry name" value="RRM"/>
    <property type="match status" value="3"/>
</dbReference>
<reference evidence="5 6" key="1">
    <citation type="journal article" date="2023" name="Sci. Data">
        <title>Genome assembly of the Korean intertidal mud-creeper Batillaria attramentaria.</title>
        <authorList>
            <person name="Patra A.K."/>
            <person name="Ho P.T."/>
            <person name="Jun S."/>
            <person name="Lee S.J."/>
            <person name="Kim Y."/>
            <person name="Won Y.J."/>
        </authorList>
    </citation>
    <scope>NUCLEOTIDE SEQUENCE [LARGE SCALE GENOMIC DNA]</scope>
    <source>
        <strain evidence="5">Wonlab-2016</strain>
    </source>
</reference>
<dbReference type="SMART" id="SM00360">
    <property type="entry name" value="RRM"/>
    <property type="match status" value="3"/>
</dbReference>
<keyword evidence="6" id="KW-1185">Reference proteome</keyword>
<sequence length="469" mass="48905">MSDSEVIALEDEEPVQKTEEEAPQNGEREKSKSSTRVVVKNMPYELKWQDIKDLFRKEVGDVAYVEMIEGNDGKPRGMAVIEFKDKDSSRKAIETMHQYKVNDRYLVVNEERDKDRRLFQQLGHMPGGGGRGGGGGGGMDMHVLAQLGIEGPISNTVFIANLDYKVGHHKLREVFKLAGNVIKAEIKEDKQGKSRGMGIVQFEHPMEAIQADEAMFNGQTLFDRKMIVRMDKVPEETQPQASKLPSGLKSIGMGLGVGGTPLTNISQISTMASSLGLGAGLGGGGLGGGLGTGAGLTGNMGLGMDAGLGVGGGLGAGAGLGGLSGLGAGGLGAGLGAGLGGTGALGLGGMGLGAGLGGMGAGGLGMSGDLPAGLGGVGKGLGGLGRVTRPDNCTVLVKNLPYAVTWQDLRERFQEIGEVKFAEIKMERGRSSGQGLVRFSNEDDAARAINNLDQTRFEGRTIEVRMYRG</sequence>
<dbReference type="GO" id="GO:0003723">
    <property type="term" value="F:RNA binding"/>
    <property type="evidence" value="ECO:0007669"/>
    <property type="project" value="UniProtKB-UniRule"/>
</dbReference>
<evidence type="ECO:0000256" key="3">
    <source>
        <dbReference type="SAM" id="MobiDB-lite"/>
    </source>
</evidence>
<dbReference type="Pfam" id="PF00076">
    <property type="entry name" value="RRM_1"/>
    <property type="match status" value="3"/>
</dbReference>
<dbReference type="AlphaFoldDB" id="A0ABD0K2K1"/>
<keyword evidence="1 2" id="KW-0694">RNA-binding</keyword>
<evidence type="ECO:0000313" key="6">
    <source>
        <dbReference type="Proteomes" id="UP001519460"/>
    </source>
</evidence>
<feature type="compositionally biased region" description="Basic and acidic residues" evidence="3">
    <location>
        <begin position="14"/>
        <end position="32"/>
    </location>
</feature>
<dbReference type="InterPro" id="IPR000504">
    <property type="entry name" value="RRM_dom"/>
</dbReference>
<feature type="domain" description="RRM" evidence="4">
    <location>
        <begin position="155"/>
        <end position="233"/>
    </location>
</feature>
<organism evidence="5 6">
    <name type="scientific">Batillaria attramentaria</name>
    <dbReference type="NCBI Taxonomy" id="370345"/>
    <lineage>
        <taxon>Eukaryota</taxon>
        <taxon>Metazoa</taxon>
        <taxon>Spiralia</taxon>
        <taxon>Lophotrochozoa</taxon>
        <taxon>Mollusca</taxon>
        <taxon>Gastropoda</taxon>
        <taxon>Caenogastropoda</taxon>
        <taxon>Sorbeoconcha</taxon>
        <taxon>Cerithioidea</taxon>
        <taxon>Batillariidae</taxon>
        <taxon>Batillaria</taxon>
    </lineage>
</organism>
<evidence type="ECO:0000256" key="2">
    <source>
        <dbReference type="PROSITE-ProRule" id="PRU00176"/>
    </source>
</evidence>
<accession>A0ABD0K2K1</accession>
<dbReference type="Proteomes" id="UP001519460">
    <property type="component" value="Unassembled WGS sequence"/>
</dbReference>
<evidence type="ECO:0000256" key="1">
    <source>
        <dbReference type="ARBA" id="ARBA00022884"/>
    </source>
</evidence>
<feature type="region of interest" description="Disordered" evidence="3">
    <location>
        <begin position="1"/>
        <end position="35"/>
    </location>
</feature>
<dbReference type="InterPro" id="IPR012677">
    <property type="entry name" value="Nucleotide-bd_a/b_plait_sf"/>
</dbReference>
<dbReference type="InterPro" id="IPR050374">
    <property type="entry name" value="RRT5_SRSF_SR"/>
</dbReference>
<name>A0ABD0K2K1_9CAEN</name>